<name>A0A9P6QHH3_9FUNG</name>
<keyword evidence="3" id="KW-1185">Reference proteome</keyword>
<dbReference type="OrthoDB" id="2326733at2759"/>
<protein>
    <recommendedName>
        <fullName evidence="4">Secreted protein</fullName>
    </recommendedName>
</protein>
<comment type="caution">
    <text evidence="2">The sequence shown here is derived from an EMBL/GenBank/DDBJ whole genome shotgun (WGS) entry which is preliminary data.</text>
</comment>
<dbReference type="Proteomes" id="UP000807716">
    <property type="component" value="Unassembled WGS sequence"/>
</dbReference>
<evidence type="ECO:0000256" key="1">
    <source>
        <dbReference type="SAM" id="SignalP"/>
    </source>
</evidence>
<keyword evidence="1" id="KW-0732">Signal</keyword>
<gene>
    <name evidence="2" type="ORF">DFQ27_000189</name>
</gene>
<dbReference type="AlphaFoldDB" id="A0A9P6QHH3"/>
<sequence>MLYTKFAAALAFAAAASAAVEEGLCFKNGQAVMYTTASYIGCYTTPQSSVLDNWGGGKSPSCNSGTWELYWKVTGADYARVCYGQLSTCKKYVAHKNDYMAGRVGAQKCWTAIIS</sequence>
<organism evidence="2 3">
    <name type="scientific">Actinomortierella ambigua</name>
    <dbReference type="NCBI Taxonomy" id="1343610"/>
    <lineage>
        <taxon>Eukaryota</taxon>
        <taxon>Fungi</taxon>
        <taxon>Fungi incertae sedis</taxon>
        <taxon>Mucoromycota</taxon>
        <taxon>Mortierellomycotina</taxon>
        <taxon>Mortierellomycetes</taxon>
        <taxon>Mortierellales</taxon>
        <taxon>Mortierellaceae</taxon>
        <taxon>Actinomortierella</taxon>
    </lineage>
</organism>
<proteinExistence type="predicted"/>
<evidence type="ECO:0000313" key="3">
    <source>
        <dbReference type="Proteomes" id="UP000807716"/>
    </source>
</evidence>
<dbReference type="EMBL" id="JAAAJB010000102">
    <property type="protein sequence ID" value="KAG0266058.1"/>
    <property type="molecule type" value="Genomic_DNA"/>
</dbReference>
<evidence type="ECO:0008006" key="4">
    <source>
        <dbReference type="Google" id="ProtNLM"/>
    </source>
</evidence>
<reference evidence="2" key="1">
    <citation type="journal article" date="2020" name="Fungal Divers.">
        <title>Resolving the Mortierellaceae phylogeny through synthesis of multi-gene phylogenetics and phylogenomics.</title>
        <authorList>
            <person name="Vandepol N."/>
            <person name="Liber J."/>
            <person name="Desiro A."/>
            <person name="Na H."/>
            <person name="Kennedy M."/>
            <person name="Barry K."/>
            <person name="Grigoriev I.V."/>
            <person name="Miller A.N."/>
            <person name="O'Donnell K."/>
            <person name="Stajich J.E."/>
            <person name="Bonito G."/>
        </authorList>
    </citation>
    <scope>NUCLEOTIDE SEQUENCE</scope>
    <source>
        <strain evidence="2">BC1065</strain>
    </source>
</reference>
<accession>A0A9P6QHH3</accession>
<feature type="signal peptide" evidence="1">
    <location>
        <begin position="1"/>
        <end position="18"/>
    </location>
</feature>
<feature type="chain" id="PRO_5040433635" description="Secreted protein" evidence="1">
    <location>
        <begin position="19"/>
        <end position="115"/>
    </location>
</feature>
<evidence type="ECO:0000313" key="2">
    <source>
        <dbReference type="EMBL" id="KAG0266058.1"/>
    </source>
</evidence>